<gene>
    <name evidence="2" type="ORF">UFOPK2809_00691</name>
</gene>
<protein>
    <submittedName>
        <fullName evidence="2">Unannotated protein</fullName>
    </submittedName>
</protein>
<dbReference type="PANTHER" id="PTHR30388:SF4">
    <property type="entry name" value="MOLYBDENUM COFACTOR INSERTION CHAPERONE PAOD"/>
    <property type="match status" value="1"/>
</dbReference>
<organism evidence="2">
    <name type="scientific">freshwater metagenome</name>
    <dbReference type="NCBI Taxonomy" id="449393"/>
    <lineage>
        <taxon>unclassified sequences</taxon>
        <taxon>metagenomes</taxon>
        <taxon>ecological metagenomes</taxon>
    </lineage>
</organism>
<accession>A0A6J6TKN9</accession>
<dbReference type="PANTHER" id="PTHR30388">
    <property type="entry name" value="ALDEHYDE OXIDOREDUCTASE MOLYBDENUM COFACTOR ASSEMBLY PROTEIN"/>
    <property type="match status" value="1"/>
</dbReference>
<dbReference type="InterPro" id="IPR011017">
    <property type="entry name" value="TRASH_dom"/>
</dbReference>
<dbReference type="InterPro" id="IPR003777">
    <property type="entry name" value="XdhC_CoxI"/>
</dbReference>
<sequence length="310" mass="32414">MTRRAVRERADQLTASRIPFVHALVVFAEKPTSAKPGDEALILGDGTMVGFVGGQCAEATVRAQGLSALDTGECVLLRIAPIPEPDQHGKLVVHNPCLSGGTLEIFMEPVFPAPLVRVLGDSPIAQALNAIGSTLGYEVAPWVTGPLTNVDAVILASHGDDEEAAIISALKANVPYVGLVASPKRGSAVLDSLDVTPDMRARVHAPAGLNIGAQTPEEIALSIFAEIIEGRRAPKRIRELPLLAAGKGDVVYAGDSASDAALANDPICNMVVAAVESSIHADHDGSRWYFCCLGCKEKFLSDPAKFAGVA</sequence>
<dbReference type="InterPro" id="IPR007029">
    <property type="entry name" value="YHS_dom"/>
</dbReference>
<dbReference type="Pfam" id="PF02625">
    <property type="entry name" value="XdhC_CoxI"/>
    <property type="match status" value="1"/>
</dbReference>
<dbReference type="InterPro" id="IPR012348">
    <property type="entry name" value="RNR-like"/>
</dbReference>
<dbReference type="InterPro" id="IPR052698">
    <property type="entry name" value="MoCofactor_Util/Proc"/>
</dbReference>
<dbReference type="InterPro" id="IPR009078">
    <property type="entry name" value="Ferritin-like_SF"/>
</dbReference>
<dbReference type="Gene3D" id="1.10.620.20">
    <property type="entry name" value="Ribonucleotide Reductase, subunit A"/>
    <property type="match status" value="1"/>
</dbReference>
<dbReference type="Pfam" id="PF13478">
    <property type="entry name" value="XdhC_C"/>
    <property type="match status" value="1"/>
</dbReference>
<dbReference type="Gene3D" id="3.40.50.720">
    <property type="entry name" value="NAD(P)-binding Rossmann-like Domain"/>
    <property type="match status" value="1"/>
</dbReference>
<dbReference type="GO" id="GO:0016491">
    <property type="term" value="F:oxidoreductase activity"/>
    <property type="evidence" value="ECO:0007669"/>
    <property type="project" value="InterPro"/>
</dbReference>
<proteinExistence type="predicted"/>
<dbReference type="SUPFAM" id="SSF47240">
    <property type="entry name" value="Ferritin-like"/>
    <property type="match status" value="1"/>
</dbReference>
<dbReference type="Pfam" id="PF04945">
    <property type="entry name" value="YHS"/>
    <property type="match status" value="1"/>
</dbReference>
<reference evidence="2" key="1">
    <citation type="submission" date="2020-05" db="EMBL/GenBank/DDBJ databases">
        <authorList>
            <person name="Chiriac C."/>
            <person name="Salcher M."/>
            <person name="Ghai R."/>
            <person name="Kavagutti S V."/>
        </authorList>
    </citation>
    <scope>NUCLEOTIDE SEQUENCE</scope>
</reference>
<evidence type="ECO:0000313" key="2">
    <source>
        <dbReference type="EMBL" id="CAB4746929.1"/>
    </source>
</evidence>
<dbReference type="EMBL" id="CAEZZA010000077">
    <property type="protein sequence ID" value="CAB4746929.1"/>
    <property type="molecule type" value="Genomic_DNA"/>
</dbReference>
<dbReference type="InterPro" id="IPR027051">
    <property type="entry name" value="XdhC_Rossmann_dom"/>
</dbReference>
<evidence type="ECO:0000259" key="1">
    <source>
        <dbReference type="SMART" id="SM00746"/>
    </source>
</evidence>
<dbReference type="SMART" id="SM00746">
    <property type="entry name" value="TRASH"/>
    <property type="match status" value="1"/>
</dbReference>
<name>A0A6J6TKN9_9ZZZZ</name>
<feature type="domain" description="TRASH" evidence="1">
    <location>
        <begin position="265"/>
        <end position="303"/>
    </location>
</feature>
<dbReference type="AlphaFoldDB" id="A0A6J6TKN9"/>